<reference evidence="2" key="1">
    <citation type="journal article" date="2021" name="Nat. Commun.">
        <title>Genomic analyses provide insights into spinach domestication and the genetic basis of agronomic traits.</title>
        <authorList>
            <person name="Cai X."/>
            <person name="Sun X."/>
            <person name="Xu C."/>
            <person name="Sun H."/>
            <person name="Wang X."/>
            <person name="Ge C."/>
            <person name="Zhang Z."/>
            <person name="Wang Q."/>
            <person name="Fei Z."/>
            <person name="Jiao C."/>
            <person name="Wang Q."/>
        </authorList>
    </citation>
    <scope>NUCLEOTIDE SEQUENCE [LARGE SCALE GENOMIC DNA]</scope>
    <source>
        <strain evidence="2">cv. Varoflay</strain>
    </source>
</reference>
<gene>
    <name evidence="3" type="primary">LOC110778130</name>
</gene>
<feature type="compositionally biased region" description="Polar residues" evidence="1">
    <location>
        <begin position="307"/>
        <end position="318"/>
    </location>
</feature>
<dbReference type="OrthoDB" id="755659at2759"/>
<feature type="region of interest" description="Disordered" evidence="1">
    <location>
        <begin position="303"/>
        <end position="357"/>
    </location>
</feature>
<dbReference type="PANTHER" id="PTHR36723:SF1">
    <property type="entry name" value="F22C12.19"/>
    <property type="match status" value="1"/>
</dbReference>
<feature type="compositionally biased region" description="Pro residues" evidence="1">
    <location>
        <begin position="652"/>
        <end position="661"/>
    </location>
</feature>
<feature type="region of interest" description="Disordered" evidence="1">
    <location>
        <begin position="545"/>
        <end position="579"/>
    </location>
</feature>
<feature type="compositionally biased region" description="Basic and acidic residues" evidence="1">
    <location>
        <begin position="334"/>
        <end position="353"/>
    </location>
</feature>
<dbReference type="RefSeq" id="XP_021838382.1">
    <property type="nucleotide sequence ID" value="XM_021982690.2"/>
</dbReference>
<name>A0A9R0HWU7_SPIOL</name>
<feature type="compositionally biased region" description="Basic and acidic residues" evidence="1">
    <location>
        <begin position="565"/>
        <end position="579"/>
    </location>
</feature>
<dbReference type="KEGG" id="soe:110778130"/>
<reference evidence="3" key="2">
    <citation type="submission" date="2025-08" db="UniProtKB">
        <authorList>
            <consortium name="RefSeq"/>
        </authorList>
    </citation>
    <scope>IDENTIFICATION</scope>
    <source>
        <tissue evidence="3">Leaf</tissue>
    </source>
</reference>
<organism evidence="2 3">
    <name type="scientific">Spinacia oleracea</name>
    <name type="common">Spinach</name>
    <dbReference type="NCBI Taxonomy" id="3562"/>
    <lineage>
        <taxon>Eukaryota</taxon>
        <taxon>Viridiplantae</taxon>
        <taxon>Streptophyta</taxon>
        <taxon>Embryophyta</taxon>
        <taxon>Tracheophyta</taxon>
        <taxon>Spermatophyta</taxon>
        <taxon>Magnoliopsida</taxon>
        <taxon>eudicotyledons</taxon>
        <taxon>Gunneridae</taxon>
        <taxon>Pentapetalae</taxon>
        <taxon>Caryophyllales</taxon>
        <taxon>Chenopodiaceae</taxon>
        <taxon>Chenopodioideae</taxon>
        <taxon>Anserineae</taxon>
        <taxon>Spinacia</taxon>
    </lineage>
</organism>
<dbReference type="PANTHER" id="PTHR36723">
    <property type="entry name" value="F22C12.19"/>
    <property type="match status" value="1"/>
</dbReference>
<protein>
    <submittedName>
        <fullName evidence="3">Uncharacterized protein isoform X1</fullName>
    </submittedName>
</protein>
<dbReference type="GeneID" id="110778130"/>
<keyword evidence="2" id="KW-1185">Reference proteome</keyword>
<evidence type="ECO:0000313" key="2">
    <source>
        <dbReference type="Proteomes" id="UP000813463"/>
    </source>
</evidence>
<accession>A0A9R0HWU7</accession>
<proteinExistence type="predicted"/>
<sequence length="686" mass="74918">MEAVELAIPVDVAAPKLMGSDVFVGARVCSSTDGEARDSETISPFLGSKIDECTSLLGHRGTTTASGPPPWLKKTDAALCRNNFLPSRSATEDASLGVVDGITSGSTMSMSEYEGKQIQRKVGKFPRNGSGLLKKTRMLQSDNFLSHGEADEAKTESDKLGLHLMKCSNAVDKSQTVKQKTNINGRRGDRRNSKAPLKAKFDPFSLKVGLTNFSPASGANNLFGIYGLKPDTHDVSKLMDDISLDELLDGTYKCPNLGKEKGKKAASLTENILDSVKKAFSVIRLPGMQQAKQPEEVDIQVNKKIPLSSSPSNTSVVNGTDVDESSVTAGLSKCGEDLESSVKAESPADKKDSPLYQPRDILERLALPPPKELDSLLQDAMKPVSSKLNDSRNGKPLSHRASLPPFPWSHNFNGHHKSNNDSVRISSRSTCQGRWVRIRSTDSFIGGGDENFVDLDSLTYDNKLVPAGQLIYQLPEIGSSSSTFVNQQRFQQNSSSAACQTACQPPSESRSTVHYKMSALHSPRVLAAAQTLCDIASDSSNRISNGMLKWSKQPSQKSMKARKSRSSEKPEEFLTPKSETLLDHAVRSIEYGSTSKKPKISMVERREEFSHIHTVIGLSSVSAPRSNRSSPSRLSRDSVAEARNSFVKPQFMAPPPPPPPRVLDRNNHNPQKLRKVSPMDWNRTRS</sequence>
<feature type="region of interest" description="Disordered" evidence="1">
    <location>
        <begin position="620"/>
        <end position="686"/>
    </location>
</feature>
<dbReference type="Proteomes" id="UP000813463">
    <property type="component" value="Chromosome 6"/>
</dbReference>
<evidence type="ECO:0000256" key="1">
    <source>
        <dbReference type="SAM" id="MobiDB-lite"/>
    </source>
</evidence>
<dbReference type="AlphaFoldDB" id="A0A9R0HWU7"/>
<feature type="compositionally biased region" description="Low complexity" evidence="1">
    <location>
        <begin position="620"/>
        <end position="633"/>
    </location>
</feature>
<evidence type="ECO:0000313" key="3">
    <source>
        <dbReference type="RefSeq" id="XP_021838382.1"/>
    </source>
</evidence>